<feature type="signal peptide" evidence="2">
    <location>
        <begin position="1"/>
        <end position="28"/>
    </location>
</feature>
<dbReference type="InterPro" id="IPR011659">
    <property type="entry name" value="WD40"/>
</dbReference>
<evidence type="ECO:0000313" key="4">
    <source>
        <dbReference type="Proteomes" id="UP000290365"/>
    </source>
</evidence>
<dbReference type="EMBL" id="CP035758">
    <property type="protein sequence ID" value="QBD79963.1"/>
    <property type="molecule type" value="Genomic_DNA"/>
</dbReference>
<evidence type="ECO:0000313" key="3">
    <source>
        <dbReference type="EMBL" id="QBD79963.1"/>
    </source>
</evidence>
<dbReference type="KEGG" id="kbs:EPA93_29860"/>
<proteinExistence type="inferred from homology"/>
<gene>
    <name evidence="3" type="ORF">EPA93_29860</name>
</gene>
<dbReference type="Proteomes" id="UP000290365">
    <property type="component" value="Chromosome"/>
</dbReference>
<dbReference type="Gene3D" id="2.120.10.30">
    <property type="entry name" value="TolB, C-terminal domain"/>
    <property type="match status" value="2"/>
</dbReference>
<comment type="similarity">
    <text evidence="1">Belongs to the TolB family.</text>
</comment>
<feature type="chain" id="PRO_5020311547" description="Dipeptidylpeptidase IV N-terminal domain-containing protein" evidence="2">
    <location>
        <begin position="29"/>
        <end position="409"/>
    </location>
</feature>
<dbReference type="InterPro" id="IPR011042">
    <property type="entry name" value="6-blade_b-propeller_TolB-like"/>
</dbReference>
<evidence type="ECO:0000256" key="2">
    <source>
        <dbReference type="SAM" id="SignalP"/>
    </source>
</evidence>
<dbReference type="PANTHER" id="PTHR36842:SF1">
    <property type="entry name" value="PROTEIN TOLB"/>
    <property type="match status" value="1"/>
</dbReference>
<accession>A0A4P6JX43</accession>
<keyword evidence="2" id="KW-0732">Signal</keyword>
<dbReference type="PANTHER" id="PTHR36842">
    <property type="entry name" value="PROTEIN TOLB HOMOLOG"/>
    <property type="match status" value="1"/>
</dbReference>
<evidence type="ECO:0008006" key="5">
    <source>
        <dbReference type="Google" id="ProtNLM"/>
    </source>
</evidence>
<sequence>MGHLMKRSKCWPIYIMLMFLTLSLQSCLDIGDNGNFQTKGMNNGTQIGINQTTQANFKGKLYFTLQHNLYTLDSQHNLTQLTRGMNVRDPAVSPDGKWIAFIATYKNYTDLMLMSTTGGQVKTLRSGNGTYIANPNSEFPKATYLWYAQPSWAADSKHLLFLSDLAKPYADAGVDAFLLDLQVFSIAIDDPTATPQVVAYATYGDGGNRDPSFRPGHADQIIYTHYQYDPKTNYKQLVQIYLEDPNAISNNPGKYRPGTSDVEVDPALALTPPEPDLVNFQPNFSPDGNAIAYIRRLDATHMGLFIMPVPTDPGQLIQDPNNPDTQKKALASYAKSVQIVSGEYISQPVWSADGKQIAYIGYSNNTFDIRLANIELDKKTGAYSLKGEPIQLTDTKGQLDAESRPFWTP</sequence>
<dbReference type="AlphaFoldDB" id="A0A4P6JX43"/>
<evidence type="ECO:0000256" key="1">
    <source>
        <dbReference type="ARBA" id="ARBA00009820"/>
    </source>
</evidence>
<protein>
    <recommendedName>
        <fullName evidence="5">Dipeptidylpeptidase IV N-terminal domain-containing protein</fullName>
    </recommendedName>
</protein>
<keyword evidence="4" id="KW-1185">Reference proteome</keyword>
<name>A0A4P6JX43_KTERU</name>
<organism evidence="3 4">
    <name type="scientific">Ktedonosporobacter rubrisoli</name>
    <dbReference type="NCBI Taxonomy" id="2509675"/>
    <lineage>
        <taxon>Bacteria</taxon>
        <taxon>Bacillati</taxon>
        <taxon>Chloroflexota</taxon>
        <taxon>Ktedonobacteria</taxon>
        <taxon>Ktedonobacterales</taxon>
        <taxon>Ktedonosporobacteraceae</taxon>
        <taxon>Ktedonosporobacter</taxon>
    </lineage>
</organism>
<dbReference type="SUPFAM" id="SSF82171">
    <property type="entry name" value="DPP6 N-terminal domain-like"/>
    <property type="match status" value="1"/>
</dbReference>
<reference evidence="3 4" key="1">
    <citation type="submission" date="2019-01" db="EMBL/GenBank/DDBJ databases">
        <title>Ktedonosporobacter rubrisoli SCAWS-G2.</title>
        <authorList>
            <person name="Huang Y."/>
            <person name="Yan B."/>
        </authorList>
    </citation>
    <scope>NUCLEOTIDE SEQUENCE [LARGE SCALE GENOMIC DNA]</scope>
    <source>
        <strain evidence="3 4">SCAWS-G2</strain>
    </source>
</reference>
<dbReference type="OrthoDB" id="139813at2"/>
<dbReference type="Pfam" id="PF07676">
    <property type="entry name" value="PD40"/>
    <property type="match status" value="3"/>
</dbReference>
<dbReference type="PROSITE" id="PS51257">
    <property type="entry name" value="PROKAR_LIPOPROTEIN"/>
    <property type="match status" value="1"/>
</dbReference>